<dbReference type="HOGENOM" id="CLU_3224614_0_0_1"/>
<reference evidence="1" key="1">
    <citation type="submission" date="2011-11" db="EMBL/GenBank/DDBJ databases">
        <title>The Genome Sequence of Fusarium oxysporum PHW808.</title>
        <authorList>
            <consortium name="The Broad Institute Genome Sequencing Platform"/>
            <person name="Ma L.-J."/>
            <person name="Gale L.R."/>
            <person name="Schwartz D.C."/>
            <person name="Zhou S."/>
            <person name="Corby-Kistler H."/>
            <person name="Young S.K."/>
            <person name="Zeng Q."/>
            <person name="Gargeya S."/>
            <person name="Fitzgerald M."/>
            <person name="Haas B."/>
            <person name="Abouelleil A."/>
            <person name="Alvarado L."/>
            <person name="Arachchi H.M."/>
            <person name="Berlin A."/>
            <person name="Brown A."/>
            <person name="Chapman S.B."/>
            <person name="Chen Z."/>
            <person name="Dunbar C."/>
            <person name="Freedman E."/>
            <person name="Gearin G."/>
            <person name="Goldberg J."/>
            <person name="Griggs A."/>
            <person name="Gujja S."/>
            <person name="Heiman D."/>
            <person name="Howarth C."/>
            <person name="Larson L."/>
            <person name="Lui A."/>
            <person name="MacDonald P.J.P."/>
            <person name="Montmayeur A."/>
            <person name="Murphy C."/>
            <person name="Neiman D."/>
            <person name="Pearson M."/>
            <person name="Priest M."/>
            <person name="Roberts A."/>
            <person name="Saif S."/>
            <person name="Shea T."/>
            <person name="Shenoy N."/>
            <person name="Sisk P."/>
            <person name="Stolte C."/>
            <person name="Sykes S."/>
            <person name="Wortman J."/>
            <person name="Nusbaum C."/>
            <person name="Birren B."/>
        </authorList>
    </citation>
    <scope>NUCLEOTIDE SEQUENCE [LARGE SCALE GENOMIC DNA]</scope>
    <source>
        <strain evidence="1">54008</strain>
    </source>
</reference>
<reference evidence="1" key="2">
    <citation type="submission" date="2014-03" db="EMBL/GenBank/DDBJ databases">
        <title>The Genome Annotation of Fusarium oxysporum PHW808.</title>
        <authorList>
            <consortium name="The Broad Institute Genomics Platform"/>
            <person name="Ma L.-J."/>
            <person name="Corby-Kistler H."/>
            <person name="Broz K."/>
            <person name="Gale L.R."/>
            <person name="Jonkers W."/>
            <person name="O'Donnell K."/>
            <person name="Ploetz R."/>
            <person name="Steinberg C."/>
            <person name="Schwartz D.C."/>
            <person name="VanEtten H."/>
            <person name="Zhou S."/>
            <person name="Young S.K."/>
            <person name="Zeng Q."/>
            <person name="Gargeya S."/>
            <person name="Fitzgerald M."/>
            <person name="Abouelleil A."/>
            <person name="Alvarado L."/>
            <person name="Chapman S.B."/>
            <person name="Gainer-Dewar J."/>
            <person name="Goldberg J."/>
            <person name="Griggs A."/>
            <person name="Gujja S."/>
            <person name="Hansen M."/>
            <person name="Howarth C."/>
            <person name="Imamovic A."/>
            <person name="Ireland A."/>
            <person name="Larimer J."/>
            <person name="McCowan C."/>
            <person name="Murphy C."/>
            <person name="Pearson M."/>
            <person name="Poon T.W."/>
            <person name="Priest M."/>
            <person name="Roberts A."/>
            <person name="Saif S."/>
            <person name="Shea T."/>
            <person name="Sykes S."/>
            <person name="Wortman J."/>
            <person name="Nusbaum C."/>
            <person name="Birren B."/>
        </authorList>
    </citation>
    <scope>NUCLEOTIDE SEQUENCE</scope>
    <source>
        <strain evidence="1">54008</strain>
    </source>
</reference>
<gene>
    <name evidence="1" type="ORF">FOPG_10200</name>
</gene>
<name>X0HS90_FUSOX</name>
<dbReference type="Proteomes" id="UP000030676">
    <property type="component" value="Unassembled WGS sequence"/>
</dbReference>
<accession>X0HS90</accession>
<dbReference type="AlphaFoldDB" id="X0HS90"/>
<sequence>MLSRRDSSGGPELLGVFGKIDASCRQLKEGRFARWTEILMKEEC</sequence>
<proteinExistence type="predicted"/>
<protein>
    <submittedName>
        <fullName evidence="1">Uncharacterized protein</fullName>
    </submittedName>
</protein>
<dbReference type="EMBL" id="KK033197">
    <property type="protein sequence ID" value="EXL74741.1"/>
    <property type="molecule type" value="Genomic_DNA"/>
</dbReference>
<evidence type="ECO:0000313" key="1">
    <source>
        <dbReference type="EMBL" id="EXL74741.1"/>
    </source>
</evidence>
<organism evidence="1">
    <name type="scientific">Fusarium oxysporum f. sp. conglutinans race 2 54008</name>
    <dbReference type="NCBI Taxonomy" id="1089457"/>
    <lineage>
        <taxon>Eukaryota</taxon>
        <taxon>Fungi</taxon>
        <taxon>Dikarya</taxon>
        <taxon>Ascomycota</taxon>
        <taxon>Pezizomycotina</taxon>
        <taxon>Sordariomycetes</taxon>
        <taxon>Hypocreomycetidae</taxon>
        <taxon>Hypocreales</taxon>
        <taxon>Nectriaceae</taxon>
        <taxon>Fusarium</taxon>
        <taxon>Fusarium oxysporum species complex</taxon>
    </lineage>
</organism>